<keyword evidence="3" id="KW-0175">Coiled coil</keyword>
<dbReference type="CDD" id="cd12306">
    <property type="entry name" value="RRM_II_PABPs"/>
    <property type="match status" value="1"/>
</dbReference>
<evidence type="ECO:0000256" key="3">
    <source>
        <dbReference type="SAM" id="Coils"/>
    </source>
</evidence>
<evidence type="ECO:0000256" key="4">
    <source>
        <dbReference type="SAM" id="MobiDB-lite"/>
    </source>
</evidence>
<gene>
    <name evidence="6" type="ORF">STAS_19646</name>
</gene>
<evidence type="ECO:0000313" key="7">
    <source>
        <dbReference type="Proteomes" id="UP000325081"/>
    </source>
</evidence>
<dbReference type="PROSITE" id="PS50102">
    <property type="entry name" value="RRM"/>
    <property type="match status" value="1"/>
</dbReference>
<dbReference type="GO" id="GO:0008143">
    <property type="term" value="F:poly(A) binding"/>
    <property type="evidence" value="ECO:0007669"/>
    <property type="project" value="TreeGrafter"/>
</dbReference>
<keyword evidence="7" id="KW-1185">Reference proteome</keyword>
<name>A0A5A7QCV0_STRAF</name>
<protein>
    <submittedName>
        <fullName evidence="6">Polyadenylate-binding protein family protein</fullName>
    </submittedName>
</protein>
<feature type="region of interest" description="Disordered" evidence="4">
    <location>
        <begin position="449"/>
        <end position="470"/>
    </location>
</feature>
<dbReference type="Gene3D" id="3.30.70.330">
    <property type="match status" value="1"/>
</dbReference>
<dbReference type="Pfam" id="PF00076">
    <property type="entry name" value="RRM_1"/>
    <property type="match status" value="1"/>
</dbReference>
<sequence>MDEEEHEVYGGEIPDEGEMEADADVDMPAAEDDAAAKELDEMKKRLKEMEEEAAALREMQAKVEKEMGAVQDPASAAAQASKEEVDSRSVFVGNHYKRGNGDSHDMLSGQSASSLVCQVDYACTPEEVQQHFQACGTVNRVTILSDKFGQPKGFAYVEFLEQEAVQEALQLNESELHGRQLKVMAKRTNVPGMKQYRGRRFNPYFAYGFRRPYVPPFYSPYGVQRTDDSRRVVVRCSTDGSRRVVVAVHENLSRPLWFVCCVGSWCVIEGRAWPWLIADVECELAGVEGRGSTPLFLCSFGAQDKEDRHFRPRPVLMAGCGVVVCGVGSGFVCPALVRLLPRSGSGLQDSTSARCLGSFESGVLDFGSSCGDGRPLSIVFVWDLCFWFGPLASVNPRVSGLQTQKLRLNSNCLDKSGKETILSPTLSSINLQCRGRAVLKDDIEGVTSEEHNEPHWKSLQPRTQMGSPKPAHGCSGKCNLLSPEGSAWDKELIEQTFNPQEAQLILSTALNRPRQSDCLKWWPHKLGNFTVKSAYSLILKSKQLSTNAPESGQTKLLEAKEQLLLKGIQTDPICRVCGTTVESLEHILFSCSRAINVWKIAGIDWVGFQNPSLKFKTWWTDICNMKRVKSFNDRIHFSSYILWRLWKCRNLWIFNNTWKSDRDIANQAWKEWMEYEDPSLNAS</sequence>
<accession>A0A5A7QCV0</accession>
<feature type="domain" description="RRM" evidence="5">
    <location>
        <begin position="88"/>
        <end position="188"/>
    </location>
</feature>
<comment type="caution">
    <text evidence="6">The sequence shown here is derived from an EMBL/GenBank/DDBJ whole genome shotgun (WGS) entry which is preliminary data.</text>
</comment>
<dbReference type="PANTHER" id="PTHR23236:SF102">
    <property type="entry name" value="POLYADENYLATE-BINDING PROTEIN 2-RELATED"/>
    <property type="match status" value="1"/>
</dbReference>
<dbReference type="InterPro" id="IPR035979">
    <property type="entry name" value="RBD_domain_sf"/>
</dbReference>
<dbReference type="SUPFAM" id="SSF54928">
    <property type="entry name" value="RNA-binding domain, RBD"/>
    <property type="match status" value="1"/>
</dbReference>
<dbReference type="EMBL" id="BKCP01006460">
    <property type="protein sequence ID" value="GER42828.1"/>
    <property type="molecule type" value="Genomic_DNA"/>
</dbReference>
<dbReference type="Proteomes" id="UP000325081">
    <property type="component" value="Unassembled WGS sequence"/>
</dbReference>
<feature type="coiled-coil region" evidence="3">
    <location>
        <begin position="32"/>
        <end position="66"/>
    </location>
</feature>
<dbReference type="OrthoDB" id="914203at2759"/>
<evidence type="ECO:0000256" key="1">
    <source>
        <dbReference type="ARBA" id="ARBA00022884"/>
    </source>
</evidence>
<proteinExistence type="predicted"/>
<dbReference type="InterPro" id="IPR012677">
    <property type="entry name" value="Nucleotide-bd_a/b_plait_sf"/>
</dbReference>
<evidence type="ECO:0000313" key="6">
    <source>
        <dbReference type="EMBL" id="GER42828.1"/>
    </source>
</evidence>
<keyword evidence="1 2" id="KW-0694">RNA-binding</keyword>
<dbReference type="InterPro" id="IPR000504">
    <property type="entry name" value="RRM_dom"/>
</dbReference>
<dbReference type="AlphaFoldDB" id="A0A5A7QCV0"/>
<evidence type="ECO:0000259" key="5">
    <source>
        <dbReference type="PROSITE" id="PS50102"/>
    </source>
</evidence>
<evidence type="ECO:0000256" key="2">
    <source>
        <dbReference type="PROSITE-ProRule" id="PRU00176"/>
    </source>
</evidence>
<dbReference type="PANTHER" id="PTHR23236">
    <property type="entry name" value="EUKARYOTIC TRANSLATION INITIATION FACTOR 4B/4H"/>
    <property type="match status" value="1"/>
</dbReference>
<organism evidence="6 7">
    <name type="scientific">Striga asiatica</name>
    <name type="common">Asiatic witchweed</name>
    <name type="synonym">Buchnera asiatica</name>
    <dbReference type="NCBI Taxonomy" id="4170"/>
    <lineage>
        <taxon>Eukaryota</taxon>
        <taxon>Viridiplantae</taxon>
        <taxon>Streptophyta</taxon>
        <taxon>Embryophyta</taxon>
        <taxon>Tracheophyta</taxon>
        <taxon>Spermatophyta</taxon>
        <taxon>Magnoliopsida</taxon>
        <taxon>eudicotyledons</taxon>
        <taxon>Gunneridae</taxon>
        <taxon>Pentapetalae</taxon>
        <taxon>asterids</taxon>
        <taxon>lamiids</taxon>
        <taxon>Lamiales</taxon>
        <taxon>Orobanchaceae</taxon>
        <taxon>Buchnereae</taxon>
        <taxon>Striga</taxon>
    </lineage>
</organism>
<dbReference type="SMART" id="SM00360">
    <property type="entry name" value="RRM"/>
    <property type="match status" value="1"/>
</dbReference>
<reference evidence="7" key="1">
    <citation type="journal article" date="2019" name="Curr. Biol.">
        <title>Genome Sequence of Striga asiatica Provides Insight into the Evolution of Plant Parasitism.</title>
        <authorList>
            <person name="Yoshida S."/>
            <person name="Kim S."/>
            <person name="Wafula E.K."/>
            <person name="Tanskanen J."/>
            <person name="Kim Y.M."/>
            <person name="Honaas L."/>
            <person name="Yang Z."/>
            <person name="Spallek T."/>
            <person name="Conn C.E."/>
            <person name="Ichihashi Y."/>
            <person name="Cheong K."/>
            <person name="Cui S."/>
            <person name="Der J.P."/>
            <person name="Gundlach H."/>
            <person name="Jiao Y."/>
            <person name="Hori C."/>
            <person name="Ishida J.K."/>
            <person name="Kasahara H."/>
            <person name="Kiba T."/>
            <person name="Kim M.S."/>
            <person name="Koo N."/>
            <person name="Laohavisit A."/>
            <person name="Lee Y.H."/>
            <person name="Lumba S."/>
            <person name="McCourt P."/>
            <person name="Mortimer J.C."/>
            <person name="Mutuku J.M."/>
            <person name="Nomura T."/>
            <person name="Sasaki-Sekimoto Y."/>
            <person name="Seto Y."/>
            <person name="Wang Y."/>
            <person name="Wakatake T."/>
            <person name="Sakakibara H."/>
            <person name="Demura T."/>
            <person name="Yamaguchi S."/>
            <person name="Yoneyama K."/>
            <person name="Manabe R.I."/>
            <person name="Nelson D.C."/>
            <person name="Schulman A.H."/>
            <person name="Timko M.P."/>
            <person name="dePamphilis C.W."/>
            <person name="Choi D."/>
            <person name="Shirasu K."/>
        </authorList>
    </citation>
    <scope>NUCLEOTIDE SEQUENCE [LARGE SCALE GENOMIC DNA]</scope>
    <source>
        <strain evidence="7">cv. UVA1</strain>
    </source>
</reference>